<feature type="transmembrane region" description="Helical" evidence="1">
    <location>
        <begin position="6"/>
        <end position="22"/>
    </location>
</feature>
<protein>
    <submittedName>
        <fullName evidence="2">Uncharacterized protein</fullName>
    </submittedName>
</protein>
<accession>A0ABS2L1F7</accession>
<dbReference type="RefSeq" id="WP_205106602.1">
    <property type="nucleotide sequence ID" value="NZ_BAAAHT010000018.1"/>
</dbReference>
<gene>
    <name evidence="2" type="ORF">JOE66_000552</name>
</gene>
<keyword evidence="3" id="KW-1185">Reference proteome</keyword>
<dbReference type="Proteomes" id="UP000776164">
    <property type="component" value="Unassembled WGS sequence"/>
</dbReference>
<comment type="caution">
    <text evidence="2">The sequence shown here is derived from an EMBL/GenBank/DDBJ whole genome shotgun (WGS) entry which is preliminary data.</text>
</comment>
<reference evidence="2 3" key="1">
    <citation type="submission" date="2021-01" db="EMBL/GenBank/DDBJ databases">
        <title>Sequencing the genomes of 1000 actinobacteria strains.</title>
        <authorList>
            <person name="Klenk H.-P."/>
        </authorList>
    </citation>
    <scope>NUCLEOTIDE SEQUENCE [LARGE SCALE GENOMIC DNA]</scope>
    <source>
        <strain evidence="2 3">DSM 13057</strain>
    </source>
</reference>
<feature type="transmembrane region" description="Helical" evidence="1">
    <location>
        <begin position="34"/>
        <end position="59"/>
    </location>
</feature>
<organism evidence="2 3">
    <name type="scientific">Subtercola frigoramans</name>
    <dbReference type="NCBI Taxonomy" id="120298"/>
    <lineage>
        <taxon>Bacteria</taxon>
        <taxon>Bacillati</taxon>
        <taxon>Actinomycetota</taxon>
        <taxon>Actinomycetes</taxon>
        <taxon>Micrococcales</taxon>
        <taxon>Microbacteriaceae</taxon>
        <taxon>Subtercola</taxon>
    </lineage>
</organism>
<keyword evidence="1" id="KW-0812">Transmembrane</keyword>
<evidence type="ECO:0000313" key="3">
    <source>
        <dbReference type="Proteomes" id="UP000776164"/>
    </source>
</evidence>
<name>A0ABS2L1F7_9MICO</name>
<proteinExistence type="predicted"/>
<sequence length="61" mass="6582">MQTTLLIVDAMAVALTVTYLIVGKRLKKSARPAWNLLWAATLSSAIAVVVVAVANFFVINH</sequence>
<evidence type="ECO:0000313" key="2">
    <source>
        <dbReference type="EMBL" id="MBM7470918.1"/>
    </source>
</evidence>
<evidence type="ECO:0000256" key="1">
    <source>
        <dbReference type="SAM" id="Phobius"/>
    </source>
</evidence>
<dbReference type="EMBL" id="JAFBBU010000001">
    <property type="protein sequence ID" value="MBM7470918.1"/>
    <property type="molecule type" value="Genomic_DNA"/>
</dbReference>
<keyword evidence="1" id="KW-1133">Transmembrane helix</keyword>
<keyword evidence="1" id="KW-0472">Membrane</keyword>